<keyword evidence="1" id="KW-1133">Transmembrane helix</keyword>
<feature type="transmembrane region" description="Helical" evidence="1">
    <location>
        <begin position="6"/>
        <end position="28"/>
    </location>
</feature>
<accession>A0A2M4DDV6</accession>
<dbReference type="EMBL" id="GGFL01011574">
    <property type="protein sequence ID" value="MBW75752.1"/>
    <property type="molecule type" value="Transcribed_RNA"/>
</dbReference>
<sequence length="78" mass="9090">MVMMVVLGLVVRNVVMVVVVVVMVKVVVHSVRSILFELRQDFVQQFERFFHIIGCVCFESILDRVCLRHRPSYTLRPA</sequence>
<evidence type="ECO:0000313" key="2">
    <source>
        <dbReference type="EMBL" id="MBW75752.1"/>
    </source>
</evidence>
<keyword evidence="1" id="KW-0812">Transmembrane</keyword>
<organism evidence="2">
    <name type="scientific">Anopheles darlingi</name>
    <name type="common">Mosquito</name>
    <dbReference type="NCBI Taxonomy" id="43151"/>
    <lineage>
        <taxon>Eukaryota</taxon>
        <taxon>Metazoa</taxon>
        <taxon>Ecdysozoa</taxon>
        <taxon>Arthropoda</taxon>
        <taxon>Hexapoda</taxon>
        <taxon>Insecta</taxon>
        <taxon>Pterygota</taxon>
        <taxon>Neoptera</taxon>
        <taxon>Endopterygota</taxon>
        <taxon>Diptera</taxon>
        <taxon>Nematocera</taxon>
        <taxon>Culicoidea</taxon>
        <taxon>Culicidae</taxon>
        <taxon>Anophelinae</taxon>
        <taxon>Anopheles</taxon>
    </lineage>
</organism>
<evidence type="ECO:0000256" key="1">
    <source>
        <dbReference type="SAM" id="Phobius"/>
    </source>
</evidence>
<reference evidence="2" key="1">
    <citation type="submission" date="2018-01" db="EMBL/GenBank/DDBJ databases">
        <title>An insight into the sialome of Amazonian anophelines.</title>
        <authorList>
            <person name="Ribeiro J.M."/>
            <person name="Scarpassa V."/>
            <person name="Calvo E."/>
        </authorList>
    </citation>
    <scope>NUCLEOTIDE SEQUENCE</scope>
</reference>
<protein>
    <submittedName>
        <fullName evidence="2">Putative secreted protein</fullName>
    </submittedName>
</protein>
<proteinExistence type="predicted"/>
<name>A0A2M4DDV6_ANODA</name>
<dbReference type="AlphaFoldDB" id="A0A2M4DDV6"/>
<keyword evidence="1" id="KW-0472">Membrane</keyword>